<keyword evidence="2" id="KW-1185">Reference proteome</keyword>
<accession>A0A1I8AW37</accession>
<sequence length="71" mass="8269">MLALRFLLLLGLLAICINIDGVAAIAANPLKGPPAVRPPGRHFHRHSTPTPPMRKKRQYYDEYYYDYYPYY</sequence>
<reference evidence="3" key="1">
    <citation type="submission" date="2016-11" db="UniProtKB">
        <authorList>
            <consortium name="WormBaseParasite"/>
        </authorList>
    </citation>
    <scope>IDENTIFICATION</scope>
</reference>
<proteinExistence type="predicted"/>
<dbReference type="Proteomes" id="UP000095287">
    <property type="component" value="Unplaced"/>
</dbReference>
<dbReference type="AlphaFoldDB" id="A0A1I8AW37"/>
<feature type="chain" id="PRO_5009315164" evidence="1">
    <location>
        <begin position="25"/>
        <end position="71"/>
    </location>
</feature>
<dbReference type="WBParaSite" id="L893_g9535.t1">
    <property type="protein sequence ID" value="L893_g9535.t1"/>
    <property type="gene ID" value="L893_g9535"/>
</dbReference>
<name>A0A1I8AW37_9BILA</name>
<feature type="signal peptide" evidence="1">
    <location>
        <begin position="1"/>
        <end position="24"/>
    </location>
</feature>
<evidence type="ECO:0000313" key="3">
    <source>
        <dbReference type="WBParaSite" id="L893_g9535.t1"/>
    </source>
</evidence>
<organism evidence="2 3">
    <name type="scientific">Steinernema glaseri</name>
    <dbReference type="NCBI Taxonomy" id="37863"/>
    <lineage>
        <taxon>Eukaryota</taxon>
        <taxon>Metazoa</taxon>
        <taxon>Ecdysozoa</taxon>
        <taxon>Nematoda</taxon>
        <taxon>Chromadorea</taxon>
        <taxon>Rhabditida</taxon>
        <taxon>Tylenchina</taxon>
        <taxon>Panagrolaimomorpha</taxon>
        <taxon>Strongyloidoidea</taxon>
        <taxon>Steinernematidae</taxon>
        <taxon>Steinernema</taxon>
    </lineage>
</organism>
<evidence type="ECO:0000256" key="1">
    <source>
        <dbReference type="SAM" id="SignalP"/>
    </source>
</evidence>
<protein>
    <submittedName>
        <fullName evidence="3">Uncharacterized protein</fullName>
    </submittedName>
</protein>
<evidence type="ECO:0000313" key="2">
    <source>
        <dbReference type="Proteomes" id="UP000095287"/>
    </source>
</evidence>
<keyword evidence="1" id="KW-0732">Signal</keyword>